<evidence type="ECO:0000313" key="2">
    <source>
        <dbReference type="Proteomes" id="UP000887159"/>
    </source>
</evidence>
<dbReference type="Proteomes" id="UP000887159">
    <property type="component" value="Unassembled WGS sequence"/>
</dbReference>
<accession>A0A8X6S381</accession>
<evidence type="ECO:0000313" key="1">
    <source>
        <dbReference type="EMBL" id="GFY03988.1"/>
    </source>
</evidence>
<organism evidence="1 2">
    <name type="scientific">Trichonephila clavipes</name>
    <name type="common">Golden silk orbweaver</name>
    <name type="synonym">Nephila clavipes</name>
    <dbReference type="NCBI Taxonomy" id="2585209"/>
    <lineage>
        <taxon>Eukaryota</taxon>
        <taxon>Metazoa</taxon>
        <taxon>Ecdysozoa</taxon>
        <taxon>Arthropoda</taxon>
        <taxon>Chelicerata</taxon>
        <taxon>Arachnida</taxon>
        <taxon>Araneae</taxon>
        <taxon>Araneomorphae</taxon>
        <taxon>Entelegynae</taxon>
        <taxon>Araneoidea</taxon>
        <taxon>Nephilidae</taxon>
        <taxon>Trichonephila</taxon>
    </lineage>
</organism>
<dbReference type="AlphaFoldDB" id="A0A8X6S381"/>
<comment type="caution">
    <text evidence="1">The sequence shown here is derived from an EMBL/GenBank/DDBJ whole genome shotgun (WGS) entry which is preliminary data.</text>
</comment>
<gene>
    <name evidence="1" type="ORF">TNCV_1197671</name>
</gene>
<protein>
    <submittedName>
        <fullName evidence="1">Uncharacterized protein</fullName>
    </submittedName>
</protein>
<name>A0A8X6S381_TRICX</name>
<dbReference type="EMBL" id="BMAU01021243">
    <property type="protein sequence ID" value="GFY03988.1"/>
    <property type="molecule type" value="Genomic_DNA"/>
</dbReference>
<reference evidence="1" key="1">
    <citation type="submission" date="2020-08" db="EMBL/GenBank/DDBJ databases">
        <title>Multicomponent nature underlies the extraordinary mechanical properties of spider dragline silk.</title>
        <authorList>
            <person name="Kono N."/>
            <person name="Nakamura H."/>
            <person name="Mori M."/>
            <person name="Yoshida Y."/>
            <person name="Ohtoshi R."/>
            <person name="Malay A.D."/>
            <person name="Moran D.A.P."/>
            <person name="Tomita M."/>
            <person name="Numata K."/>
            <person name="Arakawa K."/>
        </authorList>
    </citation>
    <scope>NUCLEOTIDE SEQUENCE</scope>
</reference>
<proteinExistence type="predicted"/>
<sequence>MHATNVRSCLDSSKKQHFAIHAPKFVIDSTCVYPVCDKESRVDTAMVSKLRNNAAANVVEMFVRTLVVLQTTPVLHSRP</sequence>
<keyword evidence="2" id="KW-1185">Reference proteome</keyword>